<protein>
    <submittedName>
        <fullName evidence="1">Uncharacterized protein</fullName>
    </submittedName>
</protein>
<gene>
    <name evidence="1" type="ORF">FPE_LOCUS31175</name>
</gene>
<proteinExistence type="predicted"/>
<dbReference type="Proteomes" id="UP000834106">
    <property type="component" value="Chromosome 20"/>
</dbReference>
<accession>A0AAD2EAP8</accession>
<name>A0AAD2EAP8_9LAMI</name>
<sequence length="147" mass="16648">MIGGERRKRRNRLKYQLTVASHIGRCPYVVRRRDPLIVGRRRLDATVRRWSLEKIGHFIFKKGFDLSRTKTKTEIKRSFLLFKIDQFVTLLVQLDARSRIFPCGGAGSVPVVVLAAGKESVLEWGTMNSSDVKEVTAAPTGPPQPLE</sequence>
<reference evidence="1" key="1">
    <citation type="submission" date="2023-05" db="EMBL/GenBank/DDBJ databases">
        <authorList>
            <person name="Huff M."/>
        </authorList>
    </citation>
    <scope>NUCLEOTIDE SEQUENCE</scope>
</reference>
<organism evidence="1 2">
    <name type="scientific">Fraxinus pennsylvanica</name>
    <dbReference type="NCBI Taxonomy" id="56036"/>
    <lineage>
        <taxon>Eukaryota</taxon>
        <taxon>Viridiplantae</taxon>
        <taxon>Streptophyta</taxon>
        <taxon>Embryophyta</taxon>
        <taxon>Tracheophyta</taxon>
        <taxon>Spermatophyta</taxon>
        <taxon>Magnoliopsida</taxon>
        <taxon>eudicotyledons</taxon>
        <taxon>Gunneridae</taxon>
        <taxon>Pentapetalae</taxon>
        <taxon>asterids</taxon>
        <taxon>lamiids</taxon>
        <taxon>Lamiales</taxon>
        <taxon>Oleaceae</taxon>
        <taxon>Oleeae</taxon>
        <taxon>Fraxinus</taxon>
    </lineage>
</organism>
<evidence type="ECO:0000313" key="1">
    <source>
        <dbReference type="EMBL" id="CAI9783654.1"/>
    </source>
</evidence>
<keyword evidence="2" id="KW-1185">Reference proteome</keyword>
<evidence type="ECO:0000313" key="2">
    <source>
        <dbReference type="Proteomes" id="UP000834106"/>
    </source>
</evidence>
<dbReference type="AlphaFoldDB" id="A0AAD2EAP8"/>
<dbReference type="EMBL" id="OU503055">
    <property type="protein sequence ID" value="CAI9783654.1"/>
    <property type="molecule type" value="Genomic_DNA"/>
</dbReference>